<dbReference type="CDD" id="cd00067">
    <property type="entry name" value="GAL4"/>
    <property type="match status" value="1"/>
</dbReference>
<feature type="region of interest" description="Disordered" evidence="7">
    <location>
        <begin position="69"/>
        <end position="95"/>
    </location>
</feature>
<evidence type="ECO:0000256" key="4">
    <source>
        <dbReference type="ARBA" id="ARBA00023125"/>
    </source>
</evidence>
<organism evidence="9 10">
    <name type="scientific">Talaromyces amestolkiae</name>
    <dbReference type="NCBI Taxonomy" id="1196081"/>
    <lineage>
        <taxon>Eukaryota</taxon>
        <taxon>Fungi</taxon>
        <taxon>Dikarya</taxon>
        <taxon>Ascomycota</taxon>
        <taxon>Pezizomycotina</taxon>
        <taxon>Eurotiomycetes</taxon>
        <taxon>Eurotiomycetidae</taxon>
        <taxon>Eurotiales</taxon>
        <taxon>Trichocomaceae</taxon>
        <taxon>Talaromyces</taxon>
        <taxon>Talaromyces sect. Talaromyces</taxon>
    </lineage>
</organism>
<keyword evidence="4" id="KW-0238">DNA-binding</keyword>
<dbReference type="STRING" id="1196081.A0A364L8Q3"/>
<keyword evidence="3" id="KW-0805">Transcription regulation</keyword>
<dbReference type="SMART" id="SM00066">
    <property type="entry name" value="GAL4"/>
    <property type="match status" value="1"/>
</dbReference>
<dbReference type="GO" id="GO:0000978">
    <property type="term" value="F:RNA polymerase II cis-regulatory region sequence-specific DNA binding"/>
    <property type="evidence" value="ECO:0007669"/>
    <property type="project" value="TreeGrafter"/>
</dbReference>
<dbReference type="GO" id="GO:0008270">
    <property type="term" value="F:zinc ion binding"/>
    <property type="evidence" value="ECO:0007669"/>
    <property type="project" value="InterPro"/>
</dbReference>
<dbReference type="Pfam" id="PF04082">
    <property type="entry name" value="Fungal_trans"/>
    <property type="match status" value="1"/>
</dbReference>
<keyword evidence="2" id="KW-0862">Zinc</keyword>
<dbReference type="OrthoDB" id="4337792at2759"/>
<evidence type="ECO:0000313" key="10">
    <source>
        <dbReference type="Proteomes" id="UP000249363"/>
    </source>
</evidence>
<dbReference type="SMART" id="SM00906">
    <property type="entry name" value="Fungal_trans"/>
    <property type="match status" value="1"/>
</dbReference>
<dbReference type="PANTHER" id="PTHR31944:SF131">
    <property type="entry name" value="HEME-RESPONSIVE ZINC FINGER TRANSCRIPTION FACTOR HAP1"/>
    <property type="match status" value="1"/>
</dbReference>
<reference evidence="9 10" key="1">
    <citation type="journal article" date="2017" name="Biotechnol. Biofuels">
        <title>Differential beta-glucosidase expression as a function of carbon source availability in Talaromyces amestolkiae: a genomic and proteomic approach.</title>
        <authorList>
            <person name="de Eugenio L.I."/>
            <person name="Mendez-Liter J.A."/>
            <person name="Nieto-Dominguez M."/>
            <person name="Alonso L."/>
            <person name="Gil-Munoz J."/>
            <person name="Barriuso J."/>
            <person name="Prieto A."/>
            <person name="Martinez M.J."/>
        </authorList>
    </citation>
    <scope>NUCLEOTIDE SEQUENCE [LARGE SCALE GENOMIC DNA]</scope>
    <source>
        <strain evidence="9 10">CIB</strain>
    </source>
</reference>
<dbReference type="GO" id="GO:0006351">
    <property type="term" value="P:DNA-templated transcription"/>
    <property type="evidence" value="ECO:0007669"/>
    <property type="project" value="InterPro"/>
</dbReference>
<keyword evidence="10" id="KW-1185">Reference proteome</keyword>
<keyword evidence="1" id="KW-0479">Metal-binding</keyword>
<proteinExistence type="predicted"/>
<keyword evidence="5" id="KW-0804">Transcription</keyword>
<evidence type="ECO:0000256" key="6">
    <source>
        <dbReference type="ARBA" id="ARBA00023242"/>
    </source>
</evidence>
<dbReference type="EMBL" id="MIKG01000018">
    <property type="protein sequence ID" value="RAO72186.1"/>
    <property type="molecule type" value="Genomic_DNA"/>
</dbReference>
<dbReference type="InterPro" id="IPR001138">
    <property type="entry name" value="Zn2Cys6_DnaBD"/>
</dbReference>
<dbReference type="CDD" id="cd12148">
    <property type="entry name" value="fungal_TF_MHR"/>
    <property type="match status" value="1"/>
</dbReference>
<sequence length="697" mass="78500">MLDHQKFEKLKLNDKAAPAKPVRRRQRQTLSCLPCRRLKVKCDRGHPCRHCVWSDRAASCRYAPFPTAQSNGATSSDEDQCGKSSQSPLAPIDKSKPALILPKTEPDISVFSVSSPAMTTTSSKSEESIKSSFADPYNSWNSKFRGSTHWLTVSRQIQYGHKSLELNPLFQVLEDVFHKITNNVQASIFHSNYPFGSGYSEHAPSKREVLSFIPDRPTVVFLIGVYMNTIERTHPMLHPPTFYEELNRFWEDPAAVEDDWLAQLLVMLGLSHHMSRGVNITSDEEATLKKYFRGAETCLKNTLFLIAPNPVSLRTLCMMVLARRILASSCLELDACGPLMAIILRSAIGIGLNVDPQNDISDSTTLFDRESRRKLWTTIALMGTSVSVLTGTPFALRSSDVNTQPPMNLNYTDLSASLQDYPIARQPTEFTDSTFSIIVAQAFQLAFDTVAHANSPSTHLPYEDVLIYSVKIKNLLLETSQLYHQSGPVPLEDWKQDQLFMLEIYLRRILLALHSVYGLRPNADVEYPISYWSTLESALALLVIQRQLSEDLNSPEGRVWLGEYYKHDFYAATLTICLIVTRNDALAMDMKSNGSSQTNIEIPQRETILQTLIVCREIWARRICQTYCHFLSHLNLGTIIGSMVTLRGKHNGTCLEVYRESLRDSLRMLKNCPCGNCAIDATSVKGSFLNHPEYLAV</sequence>
<evidence type="ECO:0000256" key="5">
    <source>
        <dbReference type="ARBA" id="ARBA00023163"/>
    </source>
</evidence>
<dbReference type="GO" id="GO:0001228">
    <property type="term" value="F:DNA-binding transcription activator activity, RNA polymerase II-specific"/>
    <property type="evidence" value="ECO:0007669"/>
    <property type="project" value="TreeGrafter"/>
</dbReference>
<evidence type="ECO:0000256" key="2">
    <source>
        <dbReference type="ARBA" id="ARBA00022833"/>
    </source>
</evidence>
<dbReference type="GO" id="GO:0005634">
    <property type="term" value="C:nucleus"/>
    <property type="evidence" value="ECO:0007669"/>
    <property type="project" value="TreeGrafter"/>
</dbReference>
<dbReference type="InterPro" id="IPR007219">
    <property type="entry name" value="XnlR_reg_dom"/>
</dbReference>
<dbReference type="Gene3D" id="4.10.240.10">
    <property type="entry name" value="Zn(2)-C6 fungal-type DNA-binding domain"/>
    <property type="match status" value="1"/>
</dbReference>
<name>A0A364L8Q3_TALAM</name>
<comment type="caution">
    <text evidence="9">The sequence shown here is derived from an EMBL/GenBank/DDBJ whole genome shotgun (WGS) entry which is preliminary data.</text>
</comment>
<keyword evidence="6" id="KW-0539">Nucleus</keyword>
<protein>
    <recommendedName>
        <fullName evidence="8">Zn(2)-C6 fungal-type domain-containing protein</fullName>
    </recommendedName>
</protein>
<feature type="region of interest" description="Disordered" evidence="7">
    <location>
        <begin position="1"/>
        <end position="23"/>
    </location>
</feature>
<dbReference type="PANTHER" id="PTHR31944">
    <property type="entry name" value="HEME-RESPONSIVE ZINC FINGER TRANSCRIPTION FACTOR HAP1"/>
    <property type="match status" value="1"/>
</dbReference>
<dbReference type="GeneID" id="63797412"/>
<dbReference type="PROSITE" id="PS00463">
    <property type="entry name" value="ZN2_CY6_FUNGAL_1"/>
    <property type="match status" value="1"/>
</dbReference>
<dbReference type="Pfam" id="PF00172">
    <property type="entry name" value="Zn_clus"/>
    <property type="match status" value="1"/>
</dbReference>
<evidence type="ECO:0000313" key="9">
    <source>
        <dbReference type="EMBL" id="RAO72186.1"/>
    </source>
</evidence>
<accession>A0A364L8Q3</accession>
<dbReference type="PROSITE" id="PS50048">
    <property type="entry name" value="ZN2_CY6_FUNGAL_2"/>
    <property type="match status" value="1"/>
</dbReference>
<dbReference type="SUPFAM" id="SSF57701">
    <property type="entry name" value="Zn2/Cys6 DNA-binding domain"/>
    <property type="match status" value="1"/>
</dbReference>
<evidence type="ECO:0000259" key="8">
    <source>
        <dbReference type="PROSITE" id="PS50048"/>
    </source>
</evidence>
<dbReference type="InterPro" id="IPR051430">
    <property type="entry name" value="Fungal_TF_Env_Response"/>
</dbReference>
<evidence type="ECO:0000256" key="1">
    <source>
        <dbReference type="ARBA" id="ARBA00022723"/>
    </source>
</evidence>
<dbReference type="RefSeq" id="XP_040736700.1">
    <property type="nucleotide sequence ID" value="XM_040880976.1"/>
</dbReference>
<dbReference type="AlphaFoldDB" id="A0A364L8Q3"/>
<gene>
    <name evidence="9" type="ORF">BHQ10_008198</name>
</gene>
<feature type="domain" description="Zn(2)-C6 fungal-type" evidence="8">
    <location>
        <begin position="31"/>
        <end position="62"/>
    </location>
</feature>
<evidence type="ECO:0000256" key="3">
    <source>
        <dbReference type="ARBA" id="ARBA00023015"/>
    </source>
</evidence>
<dbReference type="Proteomes" id="UP000249363">
    <property type="component" value="Unassembled WGS sequence"/>
</dbReference>
<dbReference type="InterPro" id="IPR036864">
    <property type="entry name" value="Zn2-C6_fun-type_DNA-bd_sf"/>
</dbReference>
<evidence type="ECO:0000256" key="7">
    <source>
        <dbReference type="SAM" id="MobiDB-lite"/>
    </source>
</evidence>
<feature type="compositionally biased region" description="Basic and acidic residues" evidence="7">
    <location>
        <begin position="1"/>
        <end position="14"/>
    </location>
</feature>